<gene>
    <name evidence="1" type="ORF">BDV33DRAFT_205652</name>
</gene>
<dbReference type="AlphaFoldDB" id="A0A5N6EP15"/>
<evidence type="ECO:0000313" key="2">
    <source>
        <dbReference type="Proteomes" id="UP000326799"/>
    </source>
</evidence>
<accession>A0A5N6EP15</accession>
<keyword evidence="2" id="KW-1185">Reference proteome</keyword>
<sequence length="51" mass="5445">MVLELFDDNLQNTLADHPPSLLPLLAQPIQTGVDAMAVGVLAFLGKKSGER</sequence>
<name>A0A5N6EP15_9EURO</name>
<proteinExistence type="predicted"/>
<organism evidence="1 2">
    <name type="scientific">Aspergillus novoparasiticus</name>
    <dbReference type="NCBI Taxonomy" id="986946"/>
    <lineage>
        <taxon>Eukaryota</taxon>
        <taxon>Fungi</taxon>
        <taxon>Dikarya</taxon>
        <taxon>Ascomycota</taxon>
        <taxon>Pezizomycotina</taxon>
        <taxon>Eurotiomycetes</taxon>
        <taxon>Eurotiomycetidae</taxon>
        <taxon>Eurotiales</taxon>
        <taxon>Aspergillaceae</taxon>
        <taxon>Aspergillus</taxon>
        <taxon>Aspergillus subgen. Circumdati</taxon>
    </lineage>
</organism>
<reference evidence="1 2" key="1">
    <citation type="submission" date="2019-04" db="EMBL/GenBank/DDBJ databases">
        <title>Fungal friends and foes A comparative genomics study of 23 Aspergillus species from section Flavi.</title>
        <authorList>
            <consortium name="DOE Joint Genome Institute"/>
            <person name="Kjaerbolling I."/>
            <person name="Vesth T.C."/>
            <person name="Frisvad J.C."/>
            <person name="Nybo J.L."/>
            <person name="Theobald S."/>
            <person name="Kildgaard S."/>
            <person name="Petersen T.I."/>
            <person name="Kuo A."/>
            <person name="Sato A."/>
            <person name="Lyhne E.K."/>
            <person name="Kogle M.E."/>
            <person name="Wiebenga A."/>
            <person name="Kun R.S."/>
            <person name="Lubbers R.J."/>
            <person name="Makela M.R."/>
            <person name="Barry K."/>
            <person name="Chovatia M."/>
            <person name="Clum A."/>
            <person name="Daum C."/>
            <person name="Haridas S."/>
            <person name="He G."/>
            <person name="LaButti K."/>
            <person name="Lipzen A."/>
            <person name="Mondo S."/>
            <person name="Pangilinan J."/>
            <person name="Riley R."/>
            <person name="Salamov A."/>
            <person name="Simmons B.A."/>
            <person name="Magnuson J.K."/>
            <person name="Henrissat B."/>
            <person name="Mortensen U.H."/>
            <person name="Larsen T.O."/>
            <person name="De vries R.P."/>
            <person name="Grigoriev I.V."/>
            <person name="Machida M."/>
            <person name="Baker S.E."/>
            <person name="Andersen M.R."/>
        </authorList>
    </citation>
    <scope>NUCLEOTIDE SEQUENCE [LARGE SCALE GENOMIC DNA]</scope>
    <source>
        <strain evidence="1 2">CBS 126849</strain>
    </source>
</reference>
<evidence type="ECO:0000313" key="1">
    <source>
        <dbReference type="EMBL" id="KAB8218140.1"/>
    </source>
</evidence>
<dbReference type="EMBL" id="ML733453">
    <property type="protein sequence ID" value="KAB8218140.1"/>
    <property type="molecule type" value="Genomic_DNA"/>
</dbReference>
<dbReference type="Proteomes" id="UP000326799">
    <property type="component" value="Unassembled WGS sequence"/>
</dbReference>
<protein>
    <submittedName>
        <fullName evidence="1">Uncharacterized protein</fullName>
    </submittedName>
</protein>